<feature type="compositionally biased region" description="Polar residues" evidence="1">
    <location>
        <begin position="787"/>
        <end position="798"/>
    </location>
</feature>
<feature type="compositionally biased region" description="Basic and acidic residues" evidence="1">
    <location>
        <begin position="639"/>
        <end position="649"/>
    </location>
</feature>
<reference evidence="3" key="1">
    <citation type="journal article" date="2019" name="IScience">
        <title>Narwhal Genome Reveals Long-Term Low Genetic Diversity despite Current Large Abundance Size.</title>
        <authorList>
            <person name="Westbury M.V."/>
            <person name="Petersen B."/>
            <person name="Garde E."/>
            <person name="Heide-Jorgensen M.P."/>
            <person name="Lorenzen E.D."/>
        </authorList>
    </citation>
    <scope>NUCLEOTIDE SEQUENCE [LARGE SCALE GENOMIC DNA]</scope>
</reference>
<evidence type="ECO:0000313" key="2">
    <source>
        <dbReference type="EMBL" id="TKC52536.1"/>
    </source>
</evidence>
<evidence type="ECO:0000313" key="3">
    <source>
        <dbReference type="Proteomes" id="UP000308365"/>
    </source>
</evidence>
<sequence length="1246" mass="130536">LAFPGERRRPQHLSPGAWAGRTARGHGLVEAPGETVRSPVRSRAGGGGTVLPGACSAGGSMKKNPTVQGTFSKLFGKKHANPPATSLYATNPPWIFTQEAPEEGTRDFDGIYFGDNRVDTVSESGTATLKARPRVRPLLTFLPLDAQENHGLAVPTPSVPDNFADQQMTGTSKLINGNLRLYSSVGDLRPGQYGQDLLIPPPPPGPAPPPPSDAPQPQEEPSPPPPPSMAPPPPPLLLEPPSPPSMAPPLPPVMGALSTAPCLPSPSTPTPPDFIPPAPPLPLLPAPAPPAPVSPRTPGTHPFPAAGVTKWKSEVALSDRQPEVPRGSPSGSPAEPKGSLLGPETHLTFPSSLKVPPPTPVRTSSISSQEAQGALPEEREATKKAPSRLPLPPSFHIRPASQVYPDRATEPDHPEEPRATAPASPRPGQSQAWTSEQAETPPAASPLPPPPLPPPPPAPPLPPAAPPLPSAEKAAPPPAGVTKRPKSSSPAPKPKLDPPSPEDTASSESVDWWDPSQMAKLRNELSAYLCGSRRQDRFASHRPGPTASSQGKESQKGPSLPEKEAPPSVPEESPCSQPERKAATSLTLPPLDYIPQDSPTPSIRQIRNKLEAQLSSSAEKEAKPSRGSLPPKPQLKGVRIFENRADNGKFSKPAAKNLPPLSTTPLPTTPLQSKATPGPAIPPGATPEPATPGPATPPRATPEPATPGPATPPKATPEPAIPGPATPPKATPEPATPGPATPLKATPLPTTSSQLIAEKNLVPAGQWEKPEPQEVAVPSKPEAGGRSSETSKPTQGALSSPALPAKISPGREEVPFLYKPHRSQNIPSRDLAVVTPTLSRGEAVGSWEPVEVKEPRKLPANPPASAQPAEELLRHPVTGQVVEQGSPMALLLAARQRAQKGRSRGAALGQSSLPGSLCGHSQPGAGSDTIFYNDGQPNSFTVVPKVPKETEKDPQLTLPGQPKVPSQWKPQPRRDPEGTEPSRGYSWTKTEPQAPVAWERPVPSSLPQGRLLPKSSSSPPSPSHKREEEFNLEVIPPPPEFSNYPEPPPRALQYLGHRSSPHQNNFSDLGQLADAGPAHGSSRFSASAGPAGAARGLDRFSGGARSLIKKRMYVVEETHRSPRLPRGGTGRSPTSPSCFGPHPRGPFAAPGGLEMRRVNSTGRAPLAGLHAWNMPLEGGLRGEAKYKAPGGGSGGNCGNCGCAPATRRSPHGNPHYGSSINTFTVKPGTHHPISYAYSGAHRKAPS</sequence>
<protein>
    <submittedName>
        <fullName evidence="2">Uncharacterized protein</fullName>
    </submittedName>
</protein>
<feature type="non-terminal residue" evidence="2">
    <location>
        <position position="1"/>
    </location>
</feature>
<feature type="compositionally biased region" description="Low complexity" evidence="1">
    <location>
        <begin position="658"/>
        <end position="678"/>
    </location>
</feature>
<gene>
    <name evidence="2" type="ORF">EI555_018236</name>
</gene>
<proteinExistence type="predicted"/>
<feature type="compositionally biased region" description="Pro residues" evidence="1">
    <location>
        <begin position="199"/>
        <end position="252"/>
    </location>
</feature>
<feature type="compositionally biased region" description="Pro residues" evidence="1">
    <location>
        <begin position="443"/>
        <end position="479"/>
    </location>
</feature>
<feature type="region of interest" description="Disordered" evidence="1">
    <location>
        <begin position="533"/>
        <end position="812"/>
    </location>
</feature>
<feature type="compositionally biased region" description="Pro residues" evidence="1">
    <location>
        <begin position="679"/>
        <end position="740"/>
    </location>
</feature>
<feature type="region of interest" description="Disordered" evidence="1">
    <location>
        <begin position="1"/>
        <end position="63"/>
    </location>
</feature>
<dbReference type="EMBL" id="RWIC01000025">
    <property type="protein sequence ID" value="TKC52536.1"/>
    <property type="molecule type" value="Genomic_DNA"/>
</dbReference>
<feature type="region of interest" description="Disordered" evidence="1">
    <location>
        <begin position="893"/>
        <end position="1095"/>
    </location>
</feature>
<feature type="region of interest" description="Disordered" evidence="1">
    <location>
        <begin position="1119"/>
        <end position="1143"/>
    </location>
</feature>
<feature type="compositionally biased region" description="Low complexity" evidence="1">
    <location>
        <begin position="1080"/>
        <end position="1095"/>
    </location>
</feature>
<accession>A0A4U1FTC9</accession>
<dbReference type="AlphaFoldDB" id="A0A4U1FTC9"/>
<feature type="compositionally biased region" description="Polar residues" evidence="1">
    <location>
        <begin position="427"/>
        <end position="438"/>
    </location>
</feature>
<dbReference type="Proteomes" id="UP000308365">
    <property type="component" value="Unassembled WGS sequence"/>
</dbReference>
<dbReference type="PANTHER" id="PTHR35077">
    <property type="entry name" value="SIMILAR TO AI661453 PROTEIN"/>
    <property type="match status" value="1"/>
</dbReference>
<comment type="caution">
    <text evidence="2">The sequence shown here is derived from an EMBL/GenBank/DDBJ whole genome shotgun (WGS) entry which is preliminary data.</text>
</comment>
<feature type="compositionally biased region" description="Pro residues" evidence="1">
    <location>
        <begin position="263"/>
        <end position="295"/>
    </location>
</feature>
<feature type="region of interest" description="Disordered" evidence="1">
    <location>
        <begin position="186"/>
        <end position="515"/>
    </location>
</feature>
<feature type="compositionally biased region" description="Basic and acidic residues" evidence="1">
    <location>
        <begin position="407"/>
        <end position="418"/>
    </location>
</feature>
<feature type="region of interest" description="Disordered" evidence="1">
    <location>
        <begin position="845"/>
        <end position="881"/>
    </location>
</feature>
<feature type="compositionally biased region" description="Pro residues" evidence="1">
    <location>
        <begin position="1035"/>
        <end position="1050"/>
    </location>
</feature>
<name>A0A4U1FTC9_MONMO</name>
<feature type="compositionally biased region" description="Polar residues" evidence="1">
    <location>
        <begin position="361"/>
        <end position="371"/>
    </location>
</feature>
<feature type="compositionally biased region" description="Low complexity" evidence="1">
    <location>
        <begin position="741"/>
        <end position="751"/>
    </location>
</feature>
<feature type="compositionally biased region" description="Pro residues" evidence="1">
    <location>
        <begin position="491"/>
        <end position="501"/>
    </location>
</feature>
<dbReference type="PANTHER" id="PTHR35077:SF2">
    <property type="entry name" value="SIMILAR TO AI661453 PROTEIN"/>
    <property type="match status" value="1"/>
</dbReference>
<organism evidence="2 3">
    <name type="scientific">Monodon monoceros</name>
    <name type="common">Narwhal</name>
    <name type="synonym">Ceratodon monodon</name>
    <dbReference type="NCBI Taxonomy" id="40151"/>
    <lineage>
        <taxon>Eukaryota</taxon>
        <taxon>Metazoa</taxon>
        <taxon>Chordata</taxon>
        <taxon>Craniata</taxon>
        <taxon>Vertebrata</taxon>
        <taxon>Euteleostomi</taxon>
        <taxon>Mammalia</taxon>
        <taxon>Eutheria</taxon>
        <taxon>Laurasiatheria</taxon>
        <taxon>Artiodactyla</taxon>
        <taxon>Whippomorpha</taxon>
        <taxon>Cetacea</taxon>
        <taxon>Odontoceti</taxon>
        <taxon>Monodontidae</taxon>
        <taxon>Monodon</taxon>
    </lineage>
</organism>
<evidence type="ECO:0000256" key="1">
    <source>
        <dbReference type="SAM" id="MobiDB-lite"/>
    </source>
</evidence>